<evidence type="ECO:0000313" key="5">
    <source>
        <dbReference type="EMBL" id="CEI72788.1"/>
    </source>
</evidence>
<evidence type="ECO:0000313" key="6">
    <source>
        <dbReference type="Proteomes" id="UP000245695"/>
    </source>
</evidence>
<name>A0A2P2BQZ6_9FIRM</name>
<evidence type="ECO:0000256" key="1">
    <source>
        <dbReference type="ARBA" id="ARBA00024322"/>
    </source>
</evidence>
<dbReference type="CDD" id="cd07045">
    <property type="entry name" value="BMC_CcmK_like"/>
    <property type="match status" value="1"/>
</dbReference>
<dbReference type="AlphaFoldDB" id="A0A2P2BQZ6"/>
<dbReference type="Gene3D" id="3.30.70.1710">
    <property type="match status" value="1"/>
</dbReference>
<keyword evidence="6" id="KW-1185">Reference proteome</keyword>
<evidence type="ECO:0000256" key="2">
    <source>
        <dbReference type="ARBA" id="ARBA00024446"/>
    </source>
</evidence>
<dbReference type="PANTHER" id="PTHR33941">
    <property type="entry name" value="PROPANEDIOL UTILIZATION PROTEIN PDUA"/>
    <property type="match status" value="1"/>
</dbReference>
<proteinExistence type="inferred from homology"/>
<dbReference type="PROSITE" id="PS51930">
    <property type="entry name" value="BMC_2"/>
    <property type="match status" value="1"/>
</dbReference>
<dbReference type="InterPro" id="IPR000249">
    <property type="entry name" value="BMC_dom"/>
</dbReference>
<evidence type="ECO:0000259" key="4">
    <source>
        <dbReference type="PROSITE" id="PS51930"/>
    </source>
</evidence>
<dbReference type="InterPro" id="IPR044872">
    <property type="entry name" value="CcmK/CsoS1_BMC"/>
</dbReference>
<gene>
    <name evidence="5" type="ORF">FRIFI_1252</name>
</gene>
<dbReference type="GO" id="GO:0031469">
    <property type="term" value="C:bacterial microcompartment"/>
    <property type="evidence" value="ECO:0007669"/>
    <property type="project" value="UniProtKB-SubCell"/>
</dbReference>
<dbReference type="KEGG" id="rhom:FRIFI_1252"/>
<protein>
    <submittedName>
        <fullName evidence="5">Microcompartments protein</fullName>
    </submittedName>
</protein>
<sequence length="193" mass="21478">MSQLAIGIIETIGLAACIEAADVCVKSANVNLIGYELSKGGGMATLKIEGNVGAVKAAIEASVVAANKISKVFSYKIIPRPSKEIDILINNKETIGYKEIQIDNQSKENVDLYNEYDKELVKDIVENVKIVNLEDDLNYIKSEELGNTIEENNLNNKENYTCNLCKDPECKRQKGELKNSCIHYNELNDFKEE</sequence>
<dbReference type="PANTHER" id="PTHR33941:SF11">
    <property type="entry name" value="BACTERIAL MICROCOMPARTMENT SHELL PROTEIN PDUJ"/>
    <property type="match status" value="1"/>
</dbReference>
<dbReference type="Pfam" id="PF00936">
    <property type="entry name" value="BMC"/>
    <property type="match status" value="1"/>
</dbReference>
<keyword evidence="2" id="KW-1283">Bacterial microcompartment</keyword>
<organism evidence="5 6">
    <name type="scientific">Romboutsia hominis</name>
    <dbReference type="NCBI Taxonomy" id="1507512"/>
    <lineage>
        <taxon>Bacteria</taxon>
        <taxon>Bacillati</taxon>
        <taxon>Bacillota</taxon>
        <taxon>Clostridia</taxon>
        <taxon>Peptostreptococcales</taxon>
        <taxon>Peptostreptococcaceae</taxon>
        <taxon>Romboutsia</taxon>
    </lineage>
</organism>
<feature type="domain" description="BMC" evidence="4">
    <location>
        <begin position="5"/>
        <end position="90"/>
    </location>
</feature>
<dbReference type="InterPro" id="IPR037233">
    <property type="entry name" value="CcmK-like_sf"/>
</dbReference>
<reference evidence="5 6" key="1">
    <citation type="submission" date="2014-09" db="EMBL/GenBank/DDBJ databases">
        <authorList>
            <person name="Hornung B.V."/>
        </authorList>
    </citation>
    <scope>NUCLEOTIDE SEQUENCE [LARGE SCALE GENOMIC DNA]</scope>
    <source>
        <strain evidence="5 6">FRIFI</strain>
    </source>
</reference>
<dbReference type="EMBL" id="LN650648">
    <property type="protein sequence ID" value="CEI72788.1"/>
    <property type="molecule type" value="Genomic_DNA"/>
</dbReference>
<dbReference type="Proteomes" id="UP000245695">
    <property type="component" value="Chromosome 1"/>
</dbReference>
<comment type="subcellular location">
    <subcellularLocation>
        <location evidence="1">Bacterial microcompartment</location>
    </subcellularLocation>
</comment>
<comment type="similarity">
    <text evidence="3">Belongs to the bacterial microcompartments protein family.</text>
</comment>
<evidence type="ECO:0000256" key="3">
    <source>
        <dbReference type="PROSITE-ProRule" id="PRU01278"/>
    </source>
</evidence>
<dbReference type="RefSeq" id="WP_166505357.1">
    <property type="nucleotide sequence ID" value="NZ_JAKNTL010000007.1"/>
</dbReference>
<dbReference type="SMART" id="SM00877">
    <property type="entry name" value="BMC"/>
    <property type="match status" value="1"/>
</dbReference>
<dbReference type="InterPro" id="IPR050575">
    <property type="entry name" value="BMC_shell"/>
</dbReference>
<accession>A0A2P2BQZ6</accession>
<dbReference type="SUPFAM" id="SSF143414">
    <property type="entry name" value="CcmK-like"/>
    <property type="match status" value="1"/>
</dbReference>